<feature type="signal peptide" evidence="5">
    <location>
        <begin position="1"/>
        <end position="26"/>
    </location>
</feature>
<dbReference type="AlphaFoldDB" id="A0AA88GFJ1"/>
<dbReference type="Pfam" id="PF07974">
    <property type="entry name" value="EGF_2"/>
    <property type="match status" value="2"/>
</dbReference>
<evidence type="ECO:0000256" key="2">
    <source>
        <dbReference type="ARBA" id="ARBA00022737"/>
    </source>
</evidence>
<keyword evidence="8" id="KW-1185">Reference proteome</keyword>
<feature type="disulfide bond" evidence="4">
    <location>
        <begin position="534"/>
        <end position="543"/>
    </location>
</feature>
<feature type="chain" id="PRO_5041690460" description="EGF-like domain-containing protein" evidence="5">
    <location>
        <begin position="27"/>
        <end position="637"/>
    </location>
</feature>
<dbReference type="InterPro" id="IPR013111">
    <property type="entry name" value="EGF_extracell"/>
</dbReference>
<proteinExistence type="predicted"/>
<dbReference type="PANTHER" id="PTHR11219">
    <property type="entry name" value="TENEURIN AND N-ACETYLGLUCOSAMINE-1-PHOSPHODIESTER ALPHA-N-ACETYLGLUCOSAMINIDASE"/>
    <property type="match status" value="1"/>
</dbReference>
<evidence type="ECO:0000256" key="3">
    <source>
        <dbReference type="ARBA" id="ARBA00023157"/>
    </source>
</evidence>
<dbReference type="RefSeq" id="XP_044543122.1">
    <property type="nucleotide sequence ID" value="XM_044687288.1"/>
</dbReference>
<evidence type="ECO:0000256" key="4">
    <source>
        <dbReference type="PROSITE-ProRule" id="PRU00076"/>
    </source>
</evidence>
<dbReference type="InterPro" id="IPR000742">
    <property type="entry name" value="EGF"/>
</dbReference>
<dbReference type="InterPro" id="IPR011042">
    <property type="entry name" value="6-blade_b-propeller_TolB-like"/>
</dbReference>
<dbReference type="Gene3D" id="2.120.10.30">
    <property type="entry name" value="TolB, C-terminal domain"/>
    <property type="match status" value="3"/>
</dbReference>
<reference evidence="7 8" key="1">
    <citation type="journal article" date="2018" name="BMC Genomics">
        <title>The genome of Naegleria lovaniensis, the basis for a comparative approach to unravel pathogenicity factors of the human pathogenic amoeba N. fowleri.</title>
        <authorList>
            <person name="Liechti N."/>
            <person name="Schurch N."/>
            <person name="Bruggmann R."/>
            <person name="Wittwer M."/>
        </authorList>
    </citation>
    <scope>NUCLEOTIDE SEQUENCE [LARGE SCALE GENOMIC DNA]</scope>
    <source>
        <strain evidence="7 8">ATCC 30569</strain>
    </source>
</reference>
<dbReference type="PROSITE" id="PS50026">
    <property type="entry name" value="EGF_3"/>
    <property type="match status" value="3"/>
</dbReference>
<dbReference type="PANTHER" id="PTHR11219:SF70">
    <property type="entry name" value="EGF-LIKE DOMAIN-CONTAINING PROTEIN"/>
    <property type="match status" value="1"/>
</dbReference>
<dbReference type="InterPro" id="IPR051216">
    <property type="entry name" value="Teneurin"/>
</dbReference>
<keyword evidence="1 4" id="KW-0245">EGF-like domain</keyword>
<dbReference type="InterPro" id="IPR056822">
    <property type="entry name" value="TEN_NHL"/>
</dbReference>
<protein>
    <recommendedName>
        <fullName evidence="6">EGF-like domain-containing protein</fullName>
    </recommendedName>
</protein>
<gene>
    <name evidence="7" type="ORF">C9374_011613</name>
</gene>
<evidence type="ECO:0000256" key="1">
    <source>
        <dbReference type="ARBA" id="ARBA00022536"/>
    </source>
</evidence>
<feature type="disulfide bond" evidence="4">
    <location>
        <begin position="495"/>
        <end position="504"/>
    </location>
</feature>
<dbReference type="Pfam" id="PF25021">
    <property type="entry name" value="TEN_NHL"/>
    <property type="match status" value="1"/>
</dbReference>
<comment type="caution">
    <text evidence="4">Lacks conserved residue(s) required for the propagation of feature annotation.</text>
</comment>
<feature type="domain" description="EGF-like" evidence="6">
    <location>
        <begin position="465"/>
        <end position="505"/>
    </location>
</feature>
<feature type="disulfide bond" evidence="4">
    <location>
        <begin position="414"/>
        <end position="423"/>
    </location>
</feature>
<name>A0AA88GFJ1_NAELO</name>
<dbReference type="PROSITE" id="PS01186">
    <property type="entry name" value="EGF_2"/>
    <property type="match status" value="2"/>
</dbReference>
<dbReference type="SMART" id="SM00181">
    <property type="entry name" value="EGF"/>
    <property type="match status" value="6"/>
</dbReference>
<dbReference type="Proteomes" id="UP000816034">
    <property type="component" value="Unassembled WGS sequence"/>
</dbReference>
<dbReference type="Gene3D" id="2.10.25.10">
    <property type="entry name" value="Laminin"/>
    <property type="match status" value="5"/>
</dbReference>
<evidence type="ECO:0000259" key="6">
    <source>
        <dbReference type="PROSITE" id="PS50026"/>
    </source>
</evidence>
<dbReference type="CDD" id="cd14953">
    <property type="entry name" value="NHL_like_1"/>
    <property type="match status" value="1"/>
</dbReference>
<evidence type="ECO:0000313" key="8">
    <source>
        <dbReference type="Proteomes" id="UP000816034"/>
    </source>
</evidence>
<comment type="caution">
    <text evidence="7">The sequence shown here is derived from an EMBL/GenBank/DDBJ whole genome shotgun (WGS) entry which is preliminary data.</text>
</comment>
<evidence type="ECO:0000256" key="5">
    <source>
        <dbReference type="SAM" id="SignalP"/>
    </source>
</evidence>
<dbReference type="SUPFAM" id="SSF101898">
    <property type="entry name" value="NHL repeat"/>
    <property type="match status" value="1"/>
</dbReference>
<feature type="domain" description="EGF-like" evidence="6">
    <location>
        <begin position="385"/>
        <end position="424"/>
    </location>
</feature>
<dbReference type="EMBL" id="PYSW02000049">
    <property type="protein sequence ID" value="KAG2373948.1"/>
    <property type="molecule type" value="Genomic_DNA"/>
</dbReference>
<accession>A0AA88GFJ1</accession>
<feature type="domain" description="EGF-like" evidence="6">
    <location>
        <begin position="510"/>
        <end position="544"/>
    </location>
</feature>
<evidence type="ECO:0000313" key="7">
    <source>
        <dbReference type="EMBL" id="KAG2373948.1"/>
    </source>
</evidence>
<dbReference type="GeneID" id="68104067"/>
<dbReference type="PROSITE" id="PS00022">
    <property type="entry name" value="EGF_1"/>
    <property type="match status" value="4"/>
</dbReference>
<keyword evidence="2" id="KW-0677">Repeat</keyword>
<sequence length="637" mass="66246">MHVSAAGVSSCFILLYFTLLFMLHVAQHVVTAGNILSATITTVAGTGTAGFSGDNGQATSANLRAPIGVFVRSSGEMYISDQSGSHRIRKVSSTGIINTIAGTGTNGYNGDNIAATAAQLNLPQNTFVTSSGEIYIADNTNHRIRKIDTSGKIWTVAGTGTLGTAGDGQLAKNAQLSLPRSVFVTPSGEMYIAEWGRVRKVNANGYISTFAGTGVQGNTGDNQLATSAQLYMPYYVFVESKSGEVYIADYYAHVIRKVKTNGIIVTIAGTGTNGYNGDNIAATSAQLDSPSCVVVSNFGEIFISDAVNNRIRKIDRNGIISTVAGTGTAAFAGDGGLPQNAQLKRPMTLSIPDGSSDIFFSDYGNLRIRKISITCQSGYGGANCDIFTCSSIPATDPTVCSGHGTCGAPNSCSCHSGYSGSNCEMLPITCYGLASTDSNVCSGHGTCTASDTCQCSWNYTGSNCELPKCNGIASNDLIHVCSGHGTCTGVDTCSCQTGYTGQFCSEAICNNKAASAPDVCHGHGSCNAPNTCLCSNNYTGSDCEIPTCYGIPSNDSRVCSGNGSCVSPQTCECNHLYGGSNCSIPKCFNLMDPTMVCSGHGTCLAPDQCQCDSQWSGIQCEIPKCYGYSATLVSNVQ</sequence>
<keyword evidence="3 4" id="KW-1015">Disulfide bond</keyword>
<organism evidence="7 8">
    <name type="scientific">Naegleria lovaniensis</name>
    <name type="common">Amoeba</name>
    <dbReference type="NCBI Taxonomy" id="51637"/>
    <lineage>
        <taxon>Eukaryota</taxon>
        <taxon>Discoba</taxon>
        <taxon>Heterolobosea</taxon>
        <taxon>Tetramitia</taxon>
        <taxon>Eutetramitia</taxon>
        <taxon>Vahlkampfiidae</taxon>
        <taxon>Naegleria</taxon>
    </lineage>
</organism>
<keyword evidence="5" id="KW-0732">Signal</keyword>